<protein>
    <submittedName>
        <fullName evidence="1">Uncharacterized protein</fullName>
    </submittedName>
</protein>
<dbReference type="OrthoDB" id="336551at2"/>
<dbReference type="AlphaFoldDB" id="A0A4V3JJS9"/>
<comment type="caution">
    <text evidence="1">The sequence shown here is derived from an EMBL/GenBank/DDBJ whole genome shotgun (WGS) entry which is preliminary data.</text>
</comment>
<keyword evidence="2" id="KW-1185">Reference proteome</keyword>
<dbReference type="RefSeq" id="WP_135601657.1">
    <property type="nucleotide sequence ID" value="NZ_RQFK01000026.1"/>
</dbReference>
<evidence type="ECO:0000313" key="2">
    <source>
        <dbReference type="Proteomes" id="UP000298009"/>
    </source>
</evidence>
<reference evidence="1" key="1">
    <citation type="journal article" date="2019" name="PLoS Negl. Trop. Dis.">
        <title>Revisiting the worldwide diversity of Leptospira species in the environment.</title>
        <authorList>
            <person name="Vincent A.T."/>
            <person name="Schiettekatte O."/>
            <person name="Bourhy P."/>
            <person name="Veyrier F.J."/>
            <person name="Picardeau M."/>
        </authorList>
    </citation>
    <scope>NUCLEOTIDE SEQUENCE [LARGE SCALE GENOMIC DNA]</scope>
    <source>
        <strain evidence="1">201800287</strain>
    </source>
</reference>
<dbReference type="EMBL" id="RQFK01000026">
    <property type="protein sequence ID" value="TGK81794.1"/>
    <property type="molecule type" value="Genomic_DNA"/>
</dbReference>
<accession>A0A4V3JJS9</accession>
<name>A0A4V3JJS9_9LEPT</name>
<sequence>MVRVISNTLLSRIAIILFSLVFISTTTEGYQSNLTHYTKTQSYNTSNLYDFNRFISNFSEPTEEEAKLDSLHQNHIHSSLSSYIPQTIVISSEFLSFHLLEPVSYEILKKQKNRAPPKISI</sequence>
<organism evidence="1 2">
    <name type="scientific">Leptospira noumeaensis</name>
    <dbReference type="NCBI Taxonomy" id="2484964"/>
    <lineage>
        <taxon>Bacteria</taxon>
        <taxon>Pseudomonadati</taxon>
        <taxon>Spirochaetota</taxon>
        <taxon>Spirochaetia</taxon>
        <taxon>Leptospirales</taxon>
        <taxon>Leptospiraceae</taxon>
        <taxon>Leptospira</taxon>
    </lineage>
</organism>
<dbReference type="Proteomes" id="UP000298009">
    <property type="component" value="Unassembled WGS sequence"/>
</dbReference>
<evidence type="ECO:0000313" key="1">
    <source>
        <dbReference type="EMBL" id="TGK81794.1"/>
    </source>
</evidence>
<proteinExistence type="predicted"/>
<gene>
    <name evidence="1" type="ORF">EHQ24_10890</name>
</gene>